<name>A0AAV7W1K5_PLEWA</name>
<reference evidence="2" key="1">
    <citation type="journal article" date="2022" name="bioRxiv">
        <title>Sequencing and chromosome-scale assembly of the giantPleurodeles waltlgenome.</title>
        <authorList>
            <person name="Brown T."/>
            <person name="Elewa A."/>
            <person name="Iarovenko S."/>
            <person name="Subramanian E."/>
            <person name="Araus A.J."/>
            <person name="Petzold A."/>
            <person name="Susuki M."/>
            <person name="Suzuki K.-i.T."/>
            <person name="Hayashi T."/>
            <person name="Toyoda A."/>
            <person name="Oliveira C."/>
            <person name="Osipova E."/>
            <person name="Leigh N.D."/>
            <person name="Simon A."/>
            <person name="Yun M.H."/>
        </authorList>
    </citation>
    <scope>NUCLEOTIDE SEQUENCE</scope>
    <source>
        <strain evidence="2">20211129_DDA</strain>
        <tissue evidence="2">Liver</tissue>
    </source>
</reference>
<evidence type="ECO:0000313" key="3">
    <source>
        <dbReference type="Proteomes" id="UP001066276"/>
    </source>
</evidence>
<organism evidence="2 3">
    <name type="scientific">Pleurodeles waltl</name>
    <name type="common">Iberian ribbed newt</name>
    <dbReference type="NCBI Taxonomy" id="8319"/>
    <lineage>
        <taxon>Eukaryota</taxon>
        <taxon>Metazoa</taxon>
        <taxon>Chordata</taxon>
        <taxon>Craniata</taxon>
        <taxon>Vertebrata</taxon>
        <taxon>Euteleostomi</taxon>
        <taxon>Amphibia</taxon>
        <taxon>Batrachia</taxon>
        <taxon>Caudata</taxon>
        <taxon>Salamandroidea</taxon>
        <taxon>Salamandridae</taxon>
        <taxon>Pleurodelinae</taxon>
        <taxon>Pleurodeles</taxon>
    </lineage>
</organism>
<comment type="caution">
    <text evidence="2">The sequence shown here is derived from an EMBL/GenBank/DDBJ whole genome shotgun (WGS) entry which is preliminary data.</text>
</comment>
<dbReference type="Proteomes" id="UP001066276">
    <property type="component" value="Chromosome 1_2"/>
</dbReference>
<dbReference type="AlphaFoldDB" id="A0AAV7W1K5"/>
<feature type="region of interest" description="Disordered" evidence="1">
    <location>
        <begin position="46"/>
        <end position="101"/>
    </location>
</feature>
<evidence type="ECO:0000256" key="1">
    <source>
        <dbReference type="SAM" id="MobiDB-lite"/>
    </source>
</evidence>
<sequence length="101" mass="11311">MTDRAVADLALRRVRRLPQQRRAHCLRRAVLGRPWLKERREGGIYRSQRGGRSETGRAVDTVPAGGCVSQGWQQKGSRPAREGQEGNIPSGQVLLPDRINE</sequence>
<dbReference type="EMBL" id="JANPWB010000002">
    <property type="protein sequence ID" value="KAJ1206939.1"/>
    <property type="molecule type" value="Genomic_DNA"/>
</dbReference>
<accession>A0AAV7W1K5</accession>
<protein>
    <submittedName>
        <fullName evidence="2">Uncharacterized protein</fullName>
    </submittedName>
</protein>
<keyword evidence="3" id="KW-1185">Reference proteome</keyword>
<gene>
    <name evidence="2" type="ORF">NDU88_002332</name>
</gene>
<proteinExistence type="predicted"/>
<evidence type="ECO:0000313" key="2">
    <source>
        <dbReference type="EMBL" id="KAJ1206939.1"/>
    </source>
</evidence>